<feature type="region of interest" description="Disordered" evidence="1">
    <location>
        <begin position="744"/>
        <end position="779"/>
    </location>
</feature>
<keyword evidence="5" id="KW-1185">Reference proteome</keyword>
<keyword evidence="2" id="KW-1133">Transmembrane helix</keyword>
<sequence>MTRFIALGLALLLAVTLDMAQTTAAIDTSGFALKLEYDTSRMTISSSRVTNWKFQNTDDQSAVSYGGASNSIAPLDTGAAVSFLKVGTTPGYWARMSIASTAVFGLNYNTGFHLHAKVTFDVTKIPKDSASMATIIGRSFFSTATGNSNQLQSNFLFGLQAKSDQTAFRVCIHFGTSTIASTSATPFYCSAYYSATSSSTTPVAVSARASVNGGIQFYVNGQSSTGTAPASGTFAPVTNSNILVLMGMVNAGSFAPSSTVCQANSSPAGPGCAVASSDATFPTTFSSVGAYQLYTLYGNSGDVSASDFYDTHCLLGLCASPPASVVASRSIASSASVASASSASSASASIASRASASSGSVASVASASTASVAAASTASAAFASTASRASVSSASVASAAFATTASVASAAFATTASVRSASSASAASAAFAASESYRATSVPSAVVGTGSVSDDGSSAAFSSTQLPTGTTSAPSSSDDAAASSSAAAVASSSSAVVASSATVASASSASALVASASSATAKVASASSASAIVASVSSASAKAASASSASDAAASTTKFAESSSATPRALTTAPSVAPSATPASASASTSGSGSQPTTNAASSSFPIGAVIGPLFAVLAIVIILVLVKRRRDRAFKPGPQMIEMQQNPMAQRTEPDYAKAALYSRPGDDLYSTARASGYAAPQDASGSGHYDSVSTTYETVGRDPHRSSAAGTLGKKAESPYESGSMTYEPVGRALSHYSAMPTAAQPQAYQSPQDADNRASQYAQVDKSKKKSVYAKPQAEDAPIESLYAAVGSEESAYASVPTRASTSGAIAVPVIAPSGDVYMQVKRAPVYTAPQDSQ</sequence>
<name>A0A0D2VYZ5_CAPO3</name>
<reference evidence="5" key="1">
    <citation type="submission" date="2011-02" db="EMBL/GenBank/DDBJ databases">
        <title>The Genome Sequence of Capsaspora owczarzaki ATCC 30864.</title>
        <authorList>
            <person name="Russ C."/>
            <person name="Cuomo C."/>
            <person name="Burger G."/>
            <person name="Gray M.W."/>
            <person name="Holland P.W.H."/>
            <person name="King N."/>
            <person name="Lang F.B.F."/>
            <person name="Roger A.J."/>
            <person name="Ruiz-Trillo I."/>
            <person name="Young S.K."/>
            <person name="Zeng Q."/>
            <person name="Gargeya S."/>
            <person name="Alvarado L."/>
            <person name="Berlin A."/>
            <person name="Chapman S.B."/>
            <person name="Chen Z."/>
            <person name="Freedman E."/>
            <person name="Gellesch M."/>
            <person name="Goldberg J."/>
            <person name="Griggs A."/>
            <person name="Gujja S."/>
            <person name="Heilman E."/>
            <person name="Heiman D."/>
            <person name="Howarth C."/>
            <person name="Mehta T."/>
            <person name="Neiman D."/>
            <person name="Pearson M."/>
            <person name="Roberts A."/>
            <person name="Saif S."/>
            <person name="Shea T."/>
            <person name="Shenoy N."/>
            <person name="Sisk P."/>
            <person name="Stolte C."/>
            <person name="Sykes S."/>
            <person name="White J."/>
            <person name="Yandava C."/>
            <person name="Haas B."/>
            <person name="Nusbaum C."/>
            <person name="Birren B."/>
        </authorList>
    </citation>
    <scope>NUCLEOTIDE SEQUENCE</scope>
    <source>
        <strain evidence="5">ATCC 30864</strain>
    </source>
</reference>
<proteinExistence type="predicted"/>
<dbReference type="Proteomes" id="UP000008743">
    <property type="component" value="Unassembled WGS sequence"/>
</dbReference>
<accession>A0A0D2VYZ5</accession>
<keyword evidence="3" id="KW-0732">Signal</keyword>
<feature type="signal peptide" evidence="3">
    <location>
        <begin position="1"/>
        <end position="25"/>
    </location>
</feature>
<keyword evidence="2" id="KW-0812">Transmembrane</keyword>
<evidence type="ECO:0000256" key="3">
    <source>
        <dbReference type="SAM" id="SignalP"/>
    </source>
</evidence>
<keyword evidence="2" id="KW-0472">Membrane</keyword>
<feature type="compositionally biased region" description="Polar residues" evidence="1">
    <location>
        <begin position="746"/>
        <end position="765"/>
    </location>
</feature>
<dbReference type="EMBL" id="KE346373">
    <property type="protein sequence ID" value="KJE96992.1"/>
    <property type="molecule type" value="Genomic_DNA"/>
</dbReference>
<evidence type="ECO:0000313" key="5">
    <source>
        <dbReference type="Proteomes" id="UP000008743"/>
    </source>
</evidence>
<organism evidence="4 5">
    <name type="scientific">Capsaspora owczarzaki (strain ATCC 30864)</name>
    <dbReference type="NCBI Taxonomy" id="595528"/>
    <lineage>
        <taxon>Eukaryota</taxon>
        <taxon>Filasterea</taxon>
        <taxon>Capsaspora</taxon>
    </lineage>
</organism>
<dbReference type="InParanoid" id="A0A0D2VYZ5"/>
<evidence type="ECO:0000256" key="2">
    <source>
        <dbReference type="SAM" id="Phobius"/>
    </source>
</evidence>
<protein>
    <submittedName>
        <fullName evidence="4">Uncharacterized protein</fullName>
    </submittedName>
</protein>
<feature type="region of interest" description="Disordered" evidence="1">
    <location>
        <begin position="458"/>
        <end position="478"/>
    </location>
</feature>
<feature type="region of interest" description="Disordered" evidence="1">
    <location>
        <begin position="680"/>
        <end position="726"/>
    </location>
</feature>
<feature type="transmembrane region" description="Helical" evidence="2">
    <location>
        <begin position="605"/>
        <end position="627"/>
    </location>
</feature>
<feature type="compositionally biased region" description="Low complexity" evidence="1">
    <location>
        <begin position="571"/>
        <end position="598"/>
    </location>
</feature>
<dbReference type="AlphaFoldDB" id="A0A0D2VYZ5"/>
<feature type="chain" id="PRO_5002254027" evidence="3">
    <location>
        <begin position="26"/>
        <end position="841"/>
    </location>
</feature>
<feature type="region of interest" description="Disordered" evidence="1">
    <location>
        <begin position="560"/>
        <end position="599"/>
    </location>
</feature>
<evidence type="ECO:0000313" key="4">
    <source>
        <dbReference type="EMBL" id="KJE96992.1"/>
    </source>
</evidence>
<gene>
    <name evidence="4" type="ORF">CAOG_009101</name>
</gene>
<evidence type="ECO:0000256" key="1">
    <source>
        <dbReference type="SAM" id="MobiDB-lite"/>
    </source>
</evidence>